<dbReference type="AlphaFoldDB" id="C9LTG0"/>
<protein>
    <submittedName>
        <fullName evidence="1">Uncharacterized protein</fullName>
    </submittedName>
</protein>
<evidence type="ECO:0000313" key="1">
    <source>
        <dbReference type="EMBL" id="EEX78006.1"/>
    </source>
</evidence>
<comment type="caution">
    <text evidence="1">The sequence shown here is derived from an EMBL/GenBank/DDBJ whole genome shotgun (WGS) entry which is preliminary data.</text>
</comment>
<reference evidence="1 2" key="1">
    <citation type="submission" date="2009-09" db="EMBL/GenBank/DDBJ databases">
        <authorList>
            <person name="Weinstock G."/>
            <person name="Sodergren E."/>
            <person name="Clifton S."/>
            <person name="Fulton L."/>
            <person name="Fulton B."/>
            <person name="Courtney L."/>
            <person name="Fronick C."/>
            <person name="Harrison M."/>
            <person name="Strong C."/>
            <person name="Farmer C."/>
            <person name="Delahaunty K."/>
            <person name="Markovic C."/>
            <person name="Hall O."/>
            <person name="Minx P."/>
            <person name="Tomlinson C."/>
            <person name="Mitreva M."/>
            <person name="Nelson J."/>
            <person name="Hou S."/>
            <person name="Wollam A."/>
            <person name="Pepin K.H."/>
            <person name="Johnson M."/>
            <person name="Bhonagiri V."/>
            <person name="Nash W.E."/>
            <person name="Warren W."/>
            <person name="Chinwalla A."/>
            <person name="Mardis E.R."/>
            <person name="Wilson R.K."/>
        </authorList>
    </citation>
    <scope>NUCLEOTIDE SEQUENCE [LARGE SCALE GENOMIC DNA]</scope>
    <source>
        <strain evidence="2">ATCC 35185 / DSM 20758 / VPI D19B-28</strain>
    </source>
</reference>
<sequence>MVDEDTPLGRLMHDFRCTRPEDMYYDVLAERVRYFKETEEGASAMCEAMEKLARDFAGELAKEAEARGMARGMEYGMECGMERG</sequence>
<proteinExistence type="predicted"/>
<organism evidence="1 2">
    <name type="scientific">Selenomonas sputigena (strain ATCC 35185 / DSM 20758 / CCUG 44933 / VPI D19B-28)</name>
    <dbReference type="NCBI Taxonomy" id="546271"/>
    <lineage>
        <taxon>Bacteria</taxon>
        <taxon>Bacillati</taxon>
        <taxon>Bacillota</taxon>
        <taxon>Negativicutes</taxon>
        <taxon>Selenomonadales</taxon>
        <taxon>Selenomonadaceae</taxon>
        <taxon>Selenomonas</taxon>
    </lineage>
</organism>
<evidence type="ECO:0000313" key="2">
    <source>
        <dbReference type="Proteomes" id="UP000003505"/>
    </source>
</evidence>
<accession>C9LTG0</accession>
<dbReference type="Proteomes" id="UP000003505">
    <property type="component" value="Unassembled WGS sequence"/>
</dbReference>
<gene>
    <name evidence="1" type="ORF">SELSPUOL_00743</name>
</gene>
<dbReference type="EMBL" id="ACKP02000012">
    <property type="protein sequence ID" value="EEX78006.1"/>
    <property type="molecule type" value="Genomic_DNA"/>
</dbReference>
<name>C9LTG0_SELS3</name>